<sequence length="205" mass="22624">MEKIRICVLGSGNLATALGKILALNAVILPDVDNLVQMFVQDELFEGMRLNAIINSHHVNAKYLPMLELPANLVASTDLVATAKYADIIVFVMPQQCVRETCNILLGKIKPNAMAISVVKGFMLTENGEIELITQAIERFLKIPCAVLVGVNMASEVTLDNYCEATLGYRDMKHMKLFKDLFSTPKFRVTVIDDADGVEVCGYLK</sequence>
<dbReference type="PRINTS" id="PR00077">
    <property type="entry name" value="GPDHDRGNASE"/>
</dbReference>
<keyword evidence="1" id="KW-0520">NAD</keyword>
<dbReference type="Proteomes" id="UP000095300">
    <property type="component" value="Unassembled WGS sequence"/>
</dbReference>
<evidence type="ECO:0000259" key="2">
    <source>
        <dbReference type="Pfam" id="PF01210"/>
    </source>
</evidence>
<protein>
    <recommendedName>
        <fullName evidence="2">Glycerol-3-phosphate dehydrogenase NAD-dependent N-terminal domain-containing protein</fullName>
    </recommendedName>
</protein>
<dbReference type="InterPro" id="IPR006168">
    <property type="entry name" value="G3P_DH_NAD-dep"/>
</dbReference>
<keyword evidence="4" id="KW-1185">Reference proteome</keyword>
<reference evidence="3" key="1">
    <citation type="submission" date="2020-05" db="UniProtKB">
        <authorList>
            <consortium name="EnsemblMetazoa"/>
        </authorList>
    </citation>
    <scope>IDENTIFICATION</scope>
    <source>
        <strain evidence="3">USDA</strain>
    </source>
</reference>
<organism evidence="3 4">
    <name type="scientific">Stomoxys calcitrans</name>
    <name type="common">Stable fly</name>
    <name type="synonym">Conops calcitrans</name>
    <dbReference type="NCBI Taxonomy" id="35570"/>
    <lineage>
        <taxon>Eukaryota</taxon>
        <taxon>Metazoa</taxon>
        <taxon>Ecdysozoa</taxon>
        <taxon>Arthropoda</taxon>
        <taxon>Hexapoda</taxon>
        <taxon>Insecta</taxon>
        <taxon>Pterygota</taxon>
        <taxon>Neoptera</taxon>
        <taxon>Endopterygota</taxon>
        <taxon>Diptera</taxon>
        <taxon>Brachycera</taxon>
        <taxon>Muscomorpha</taxon>
        <taxon>Muscoidea</taxon>
        <taxon>Muscidae</taxon>
        <taxon>Stomoxys</taxon>
    </lineage>
</organism>
<dbReference type="PANTHER" id="PTHR11728:SF8">
    <property type="entry name" value="GLYCEROL-3-PHOSPHATE DEHYDROGENASE [NAD(+)]-RELATED"/>
    <property type="match status" value="1"/>
</dbReference>
<dbReference type="SUPFAM" id="SSF51735">
    <property type="entry name" value="NAD(P)-binding Rossmann-fold domains"/>
    <property type="match status" value="1"/>
</dbReference>
<evidence type="ECO:0000313" key="4">
    <source>
        <dbReference type="Proteomes" id="UP000095300"/>
    </source>
</evidence>
<dbReference type="Gene3D" id="3.40.50.720">
    <property type="entry name" value="NAD(P)-binding Rossmann-like Domain"/>
    <property type="match status" value="1"/>
</dbReference>
<evidence type="ECO:0000256" key="1">
    <source>
        <dbReference type="ARBA" id="ARBA00023027"/>
    </source>
</evidence>
<dbReference type="InterPro" id="IPR011128">
    <property type="entry name" value="G3P_DH_NAD-dep_N"/>
</dbReference>
<dbReference type="STRING" id="35570.A0A1I8PZ18"/>
<dbReference type="VEuPathDB" id="VectorBase:SCAU012386"/>
<dbReference type="InterPro" id="IPR036291">
    <property type="entry name" value="NAD(P)-bd_dom_sf"/>
</dbReference>
<dbReference type="EnsemblMetazoa" id="SCAU012386-RA">
    <property type="protein sequence ID" value="SCAU012386-PA"/>
    <property type="gene ID" value="SCAU012386"/>
</dbReference>
<name>A0A1I8PZ18_STOCA</name>
<proteinExistence type="predicted"/>
<dbReference type="GO" id="GO:0005829">
    <property type="term" value="C:cytosol"/>
    <property type="evidence" value="ECO:0007669"/>
    <property type="project" value="TreeGrafter"/>
</dbReference>
<feature type="domain" description="Glycerol-3-phosphate dehydrogenase NAD-dependent N-terminal" evidence="2">
    <location>
        <begin position="6"/>
        <end position="173"/>
    </location>
</feature>
<dbReference type="AlphaFoldDB" id="A0A1I8PZ18"/>
<dbReference type="Pfam" id="PF01210">
    <property type="entry name" value="NAD_Gly3P_dh_N"/>
    <property type="match status" value="1"/>
</dbReference>
<dbReference type="OrthoDB" id="10263760at2759"/>
<accession>A0A1I8PZ18</accession>
<gene>
    <name evidence="3" type="primary">106091793</name>
</gene>
<dbReference type="GO" id="GO:0046168">
    <property type="term" value="P:glycerol-3-phosphate catabolic process"/>
    <property type="evidence" value="ECO:0007669"/>
    <property type="project" value="InterPro"/>
</dbReference>
<dbReference type="GO" id="GO:0051287">
    <property type="term" value="F:NAD binding"/>
    <property type="evidence" value="ECO:0007669"/>
    <property type="project" value="InterPro"/>
</dbReference>
<dbReference type="GO" id="GO:0047952">
    <property type="term" value="F:glycerol-3-phosphate dehydrogenase [NAD(P)+] activity"/>
    <property type="evidence" value="ECO:0007669"/>
    <property type="project" value="TreeGrafter"/>
</dbReference>
<evidence type="ECO:0000313" key="3">
    <source>
        <dbReference type="EnsemblMetazoa" id="SCAU012386-PA"/>
    </source>
</evidence>
<dbReference type="PANTHER" id="PTHR11728">
    <property type="entry name" value="GLYCEROL-3-PHOSPHATE DEHYDROGENASE"/>
    <property type="match status" value="1"/>
</dbReference>